<protein>
    <submittedName>
        <fullName evidence="1">Uncharacterized protein</fullName>
    </submittedName>
</protein>
<evidence type="ECO:0000313" key="2">
    <source>
        <dbReference type="Proteomes" id="UP000281340"/>
    </source>
</evidence>
<reference evidence="1 2" key="1">
    <citation type="submission" date="2018-10" db="EMBL/GenBank/DDBJ databases">
        <title>Comparison of Escherichia coli isolates recovered from retail chicken and from chicken fecal samples by antimicrobial susceptibility test and whole genome sequencing.</title>
        <authorList>
            <person name="Tang B."/>
            <person name="Ma Y."/>
            <person name="He X."/>
            <person name="Cao L."/>
            <person name="Xia X."/>
            <person name="Yang H."/>
        </authorList>
    </citation>
    <scope>NUCLEOTIDE SEQUENCE [LARGE SCALE GENOMIC DNA]</scope>
    <source>
        <strain evidence="1 2">CMJH98b</strain>
    </source>
</reference>
<comment type="caution">
    <text evidence="1">The sequence shown here is derived from an EMBL/GenBank/DDBJ whole genome shotgun (WGS) entry which is preliminary data.</text>
</comment>
<evidence type="ECO:0000313" key="1">
    <source>
        <dbReference type="EMBL" id="RLY56274.1"/>
    </source>
</evidence>
<gene>
    <name evidence="1" type="ORF">EAI46_17350</name>
</gene>
<dbReference type="EMBL" id="RDDM01000145">
    <property type="protein sequence ID" value="RLY56274.1"/>
    <property type="molecule type" value="Genomic_DNA"/>
</dbReference>
<proteinExistence type="predicted"/>
<sequence>MSDQFISKIIKGKIKSPTRADFNLEKWNEGWTKVELNSSARDKKVYTMGIIIYSVLKDIREALADLYRRAPKTNYEKLMISYIASSNRTSAVALKLAKKTTTTNVNGILLEANKLGNKQSLGEIVHGAVDGFQFAIRECLRGIEKNSQIIISTNPIDELSFIQQESWLSQLYNTYIHLWQCVLWSDYNLIEVESEHKTFKIEQPNTPFEIAFNNSSQRKERLSVQRTLIASQPDIAQYFDSDKYIFITRENKKRVAKVASIRNAKKELITINAQWRVEEKHLEDYFPKEWLRYDFGKGFCLLEVLNVMRVLMLIANIETEKYPEDDSVFNVNKLREFCPTVQTSSLERALCEATEMSVVKVTKILDFLTFNSSPTGDIWCQPLIKLKKNKYALLTSALNAPVMFRLIERWACHFNINFAGKGTTYETKVVDKINRVLGTNTFITDYDKAVSKRIKINSIEEEIDLLSRIDDMILIGEAKSIVTTDSEISKYRTSEILQHAGEQVVRKTEFIKNNIEFIFERLGWNYDKNKNYNFAGFIINSSQIFVGYSFNSIPVIDEKILLAYFASNEINLLTVISQNGFNPIAWYRLYNNIDELKGNFKKYIANPPQLHANTKRYEYNEIKFPHINSESYKISKKYLVFKPGALLAPMEQEHSFPVIKSVDYDSEVMTINMSL</sequence>
<organism evidence="1 2">
    <name type="scientific">Escherichia coli</name>
    <dbReference type="NCBI Taxonomy" id="562"/>
    <lineage>
        <taxon>Bacteria</taxon>
        <taxon>Pseudomonadati</taxon>
        <taxon>Pseudomonadota</taxon>
        <taxon>Gammaproteobacteria</taxon>
        <taxon>Enterobacterales</taxon>
        <taxon>Enterobacteriaceae</taxon>
        <taxon>Escherichia</taxon>
    </lineage>
</organism>
<name>A0A3L9JCD9_ECOLX</name>
<accession>A0A3L9JCD9</accession>
<dbReference type="AlphaFoldDB" id="A0A3L9JCD9"/>
<dbReference type="Proteomes" id="UP000281340">
    <property type="component" value="Unassembled WGS sequence"/>
</dbReference>